<sequence>ENENQLLARPKKEAIDRIIIKAFAICGLLFSTNPQDISIYNFLIMTSEHKEFLYAFHDLSYVSHMANLLFDEIEKILIKIEPNKFVGIISDNASAIAAMHRQINQKYPSIMNLHCI</sequence>
<reference evidence="1" key="1">
    <citation type="submission" date="2021-06" db="EMBL/GenBank/DDBJ databases">
        <authorList>
            <person name="Kallberg Y."/>
            <person name="Tangrot J."/>
            <person name="Rosling A."/>
        </authorList>
    </citation>
    <scope>NUCLEOTIDE SEQUENCE</scope>
    <source>
        <strain evidence="1">MA461A</strain>
    </source>
</reference>
<protein>
    <submittedName>
        <fullName evidence="1">7261_t:CDS:1</fullName>
    </submittedName>
</protein>
<proteinExistence type="predicted"/>
<dbReference type="Proteomes" id="UP000789920">
    <property type="component" value="Unassembled WGS sequence"/>
</dbReference>
<gene>
    <name evidence="1" type="ORF">RPERSI_LOCUS30220</name>
</gene>
<evidence type="ECO:0000313" key="2">
    <source>
        <dbReference type="Proteomes" id="UP000789920"/>
    </source>
</evidence>
<comment type="caution">
    <text evidence="1">The sequence shown here is derived from an EMBL/GenBank/DDBJ whole genome shotgun (WGS) entry which is preliminary data.</text>
</comment>
<dbReference type="EMBL" id="CAJVQC010116983">
    <property type="protein sequence ID" value="CAG8837221.1"/>
    <property type="molecule type" value="Genomic_DNA"/>
</dbReference>
<keyword evidence="2" id="KW-1185">Reference proteome</keyword>
<feature type="non-terminal residue" evidence="1">
    <location>
        <position position="1"/>
    </location>
</feature>
<feature type="non-terminal residue" evidence="1">
    <location>
        <position position="116"/>
    </location>
</feature>
<name>A0ACA9SEH7_9GLOM</name>
<accession>A0ACA9SEH7</accession>
<organism evidence="1 2">
    <name type="scientific">Racocetra persica</name>
    <dbReference type="NCBI Taxonomy" id="160502"/>
    <lineage>
        <taxon>Eukaryota</taxon>
        <taxon>Fungi</taxon>
        <taxon>Fungi incertae sedis</taxon>
        <taxon>Mucoromycota</taxon>
        <taxon>Glomeromycotina</taxon>
        <taxon>Glomeromycetes</taxon>
        <taxon>Diversisporales</taxon>
        <taxon>Gigasporaceae</taxon>
        <taxon>Racocetra</taxon>
    </lineage>
</organism>
<evidence type="ECO:0000313" key="1">
    <source>
        <dbReference type="EMBL" id="CAG8837221.1"/>
    </source>
</evidence>